<feature type="transmembrane region" description="Helical" evidence="1">
    <location>
        <begin position="38"/>
        <end position="59"/>
    </location>
</feature>
<name>A0A8S0X408_9FIRM</name>
<sequence length="104" mass="11159">MPPVLFETLLIGAGTYLIRAGSLSLGSRASWPEWARKWLSFVTPAVLGALLGPMLLLNGDHWPSITHNPTLLAALPTAAVAWISRHLLLTVVVGVVCFALIVHI</sequence>
<dbReference type="EMBL" id="CDGJ01000032">
    <property type="protein sequence ID" value="CEJ06614.1"/>
    <property type="molecule type" value="Genomic_DNA"/>
</dbReference>
<keyword evidence="1" id="KW-0812">Transmembrane</keyword>
<evidence type="ECO:0000313" key="2">
    <source>
        <dbReference type="EMBL" id="CAA7600480.1"/>
    </source>
</evidence>
<keyword evidence="4" id="KW-1185">Reference proteome</keyword>
<dbReference type="Proteomes" id="UP000836597">
    <property type="component" value="Chromosome"/>
</dbReference>
<feature type="transmembrane region" description="Helical" evidence="1">
    <location>
        <begin position="6"/>
        <end position="26"/>
    </location>
</feature>
<accession>A0A8S0X408</accession>
<dbReference type="RefSeq" id="WP_240984149.1">
    <property type="nucleotide sequence ID" value="NZ_CDGJ01000032.1"/>
</dbReference>
<dbReference type="AlphaFoldDB" id="A0A8S0X408"/>
<evidence type="ECO:0000256" key="1">
    <source>
        <dbReference type="SAM" id="Phobius"/>
    </source>
</evidence>
<dbReference type="EMBL" id="LR746496">
    <property type="protein sequence ID" value="CAA7600480.1"/>
    <property type="molecule type" value="Genomic_DNA"/>
</dbReference>
<dbReference type="Pfam" id="PF05437">
    <property type="entry name" value="AzlD"/>
    <property type="match status" value="1"/>
</dbReference>
<evidence type="ECO:0000313" key="3">
    <source>
        <dbReference type="EMBL" id="CEJ06614.1"/>
    </source>
</evidence>
<protein>
    <submittedName>
        <fullName evidence="2">Branched-chain amino acid transport protein (AzlD)</fullName>
    </submittedName>
</protein>
<dbReference type="KEGG" id="aacx:DEACI_1133"/>
<dbReference type="InterPro" id="IPR008407">
    <property type="entry name" value="Brnchd-chn_aa_trnsp_AzlD"/>
</dbReference>
<keyword evidence="1" id="KW-0472">Membrane</keyword>
<proteinExistence type="predicted"/>
<evidence type="ECO:0000313" key="4">
    <source>
        <dbReference type="Proteomes" id="UP001071230"/>
    </source>
</evidence>
<gene>
    <name evidence="3" type="ORF">DEACI_1063</name>
    <name evidence="2" type="ORF">DEACI_1133</name>
</gene>
<keyword evidence="1" id="KW-1133">Transmembrane helix</keyword>
<feature type="transmembrane region" description="Helical" evidence="1">
    <location>
        <begin position="79"/>
        <end position="102"/>
    </location>
</feature>
<dbReference type="Proteomes" id="UP001071230">
    <property type="component" value="Unassembled WGS sequence"/>
</dbReference>
<organism evidence="2">
    <name type="scientific">Acididesulfobacillus acetoxydans</name>
    <dbReference type="NCBI Taxonomy" id="1561005"/>
    <lineage>
        <taxon>Bacteria</taxon>
        <taxon>Bacillati</taxon>
        <taxon>Bacillota</taxon>
        <taxon>Clostridia</taxon>
        <taxon>Eubacteriales</taxon>
        <taxon>Peptococcaceae</taxon>
        <taxon>Acididesulfobacillus</taxon>
    </lineage>
</organism>
<reference evidence="2" key="2">
    <citation type="submission" date="2020-01" db="EMBL/GenBank/DDBJ databases">
        <authorList>
            <person name="Hornung B."/>
        </authorList>
    </citation>
    <scope>NUCLEOTIDE SEQUENCE</scope>
    <source>
        <strain evidence="2">PacBioINE</strain>
    </source>
</reference>
<reference evidence="3" key="1">
    <citation type="submission" date="2014-11" db="EMBL/GenBank/DDBJ databases">
        <authorList>
            <person name="Hornung B.V."/>
        </authorList>
    </citation>
    <scope>NUCLEOTIDE SEQUENCE</scope>
    <source>
        <strain evidence="3">INE</strain>
    </source>
</reference>